<name>A0A6N4SNU0_CYTH3</name>
<keyword evidence="3" id="KW-1185">Reference proteome</keyword>
<gene>
    <name evidence="2" type="ordered locus">CHU_0665</name>
</gene>
<dbReference type="InterPro" id="IPR007845">
    <property type="entry name" value="HemS/ChuX_dom"/>
</dbReference>
<dbReference type="KEGG" id="chu:CHU_0665"/>
<feature type="domain" description="Haemin-degrading HemS/ChuX" evidence="1">
    <location>
        <begin position="1"/>
        <end position="60"/>
    </location>
</feature>
<proteinExistence type="predicted"/>
<dbReference type="Gene3D" id="3.40.1570.10">
    <property type="entry name" value="HemS/ChuS/ChuX like domains"/>
    <property type="match status" value="1"/>
</dbReference>
<protein>
    <submittedName>
        <fullName evidence="2">Heme transport/degradation factor</fullName>
    </submittedName>
</protein>
<sequence length="60" mass="6992">MHLNLNEITDTWVVKKPTADGEVTSIECFNKDRELMVQFFGLRKPGKPELEEWKTLVESL</sequence>
<dbReference type="Pfam" id="PF05171">
    <property type="entry name" value="HemS"/>
    <property type="match status" value="1"/>
</dbReference>
<dbReference type="RefSeq" id="WP_011584068.1">
    <property type="nucleotide sequence ID" value="NC_008255.1"/>
</dbReference>
<dbReference type="InterPro" id="IPR053733">
    <property type="entry name" value="Heme_Transport_Util_sf"/>
</dbReference>
<organism evidence="2 3">
    <name type="scientific">Cytophaga hutchinsonii (strain ATCC 33406 / DSM 1761 / CIP 103989 / NBRC 15051 / NCIMB 9469 / D465)</name>
    <dbReference type="NCBI Taxonomy" id="269798"/>
    <lineage>
        <taxon>Bacteria</taxon>
        <taxon>Pseudomonadati</taxon>
        <taxon>Bacteroidota</taxon>
        <taxon>Cytophagia</taxon>
        <taxon>Cytophagales</taxon>
        <taxon>Cytophagaceae</taxon>
        <taxon>Cytophaga</taxon>
    </lineage>
</organism>
<evidence type="ECO:0000259" key="1">
    <source>
        <dbReference type="Pfam" id="PF05171"/>
    </source>
</evidence>
<accession>A0A6N4SNU0</accession>
<dbReference type="GO" id="GO:0006826">
    <property type="term" value="P:iron ion transport"/>
    <property type="evidence" value="ECO:0007669"/>
    <property type="project" value="InterPro"/>
</dbReference>
<dbReference type="Proteomes" id="UP000001822">
    <property type="component" value="Chromosome"/>
</dbReference>
<dbReference type="SUPFAM" id="SSF144064">
    <property type="entry name" value="Heme iron utilization protein-like"/>
    <property type="match status" value="1"/>
</dbReference>
<reference evidence="2 3" key="1">
    <citation type="journal article" date="2007" name="Appl. Environ. Microbiol.">
        <title>Genome sequence of the cellulolytic gliding bacterium Cytophaga hutchinsonii.</title>
        <authorList>
            <person name="Xie G."/>
            <person name="Bruce D.C."/>
            <person name="Challacombe J.F."/>
            <person name="Chertkov O."/>
            <person name="Detter J.C."/>
            <person name="Gilna P."/>
            <person name="Han C.S."/>
            <person name="Lucas S."/>
            <person name="Misra M."/>
            <person name="Myers G.L."/>
            <person name="Richardson P."/>
            <person name="Tapia R."/>
            <person name="Thayer N."/>
            <person name="Thompson L.S."/>
            <person name="Brettin T.S."/>
            <person name="Henrissat B."/>
            <person name="Wilson D.B."/>
            <person name="McBride M.J."/>
        </authorList>
    </citation>
    <scope>NUCLEOTIDE SEQUENCE [LARGE SCALE GENOMIC DNA]</scope>
    <source>
        <strain evidence="3">ATCC 33406 / DSM 1761 / CIP 103989 / NBRC 15051 / NCIMB 9469 / D465</strain>
    </source>
</reference>
<evidence type="ECO:0000313" key="2">
    <source>
        <dbReference type="EMBL" id="ABG57952.1"/>
    </source>
</evidence>
<dbReference type="EMBL" id="CP000383">
    <property type="protein sequence ID" value="ABG57952.1"/>
    <property type="molecule type" value="Genomic_DNA"/>
</dbReference>
<evidence type="ECO:0000313" key="3">
    <source>
        <dbReference type="Proteomes" id="UP000001822"/>
    </source>
</evidence>
<dbReference type="AlphaFoldDB" id="A0A6N4SNU0"/>